<feature type="region of interest" description="Disordered" evidence="1">
    <location>
        <begin position="66"/>
        <end position="305"/>
    </location>
</feature>
<keyword evidence="3" id="KW-1185">Reference proteome</keyword>
<dbReference type="AlphaFoldDB" id="A0AAD4KT89"/>
<sequence>MPKDALNQVTQKAGNEKHQEAHKETENGGKKRKRPLSPDVIPNPVGSSYGLDLDYFTYSDEEWEENERWCASQSATAEKPPEKKVRIQSPPKSPPTSKEPTTVESSSRTEPAAPYIPPGWARPTTTVYNGTMFKERTKQPQFSRTPRSFSSTPFTSTPSTIPEEPTVNTSTDTPSATSQSSNADYAAQLFSNGSQAVSNTPQLSNNASQPLRNGAQLFSNTSQTLSSASEQPAAPVVKNNVETVKPIVETNGRSLSEPAETAPKPRDASELHKPKKPSALRNPTRFSSSPISQRQTSPTPILDKANENDLRSIFGEDEFGQQALDIYKNCPSGDLSKLEWPKFALLPNDRIQQLVNSTRYSGTDEVIRDTFQQSFADFQDQLSRGMIDTEEILEDL</sequence>
<evidence type="ECO:0000313" key="3">
    <source>
        <dbReference type="Proteomes" id="UP001201262"/>
    </source>
</evidence>
<feature type="compositionally biased region" description="Low complexity" evidence="1">
    <location>
        <begin position="95"/>
        <end position="106"/>
    </location>
</feature>
<dbReference type="RefSeq" id="XP_046070577.1">
    <property type="nucleotide sequence ID" value="XM_046209871.1"/>
</dbReference>
<name>A0AAD4KT89_9EURO</name>
<feature type="compositionally biased region" description="Low complexity" evidence="1">
    <location>
        <begin position="140"/>
        <end position="166"/>
    </location>
</feature>
<evidence type="ECO:0000313" key="2">
    <source>
        <dbReference type="EMBL" id="KAH8695435.1"/>
    </source>
</evidence>
<organism evidence="2 3">
    <name type="scientific">Talaromyces proteolyticus</name>
    <dbReference type="NCBI Taxonomy" id="1131652"/>
    <lineage>
        <taxon>Eukaryota</taxon>
        <taxon>Fungi</taxon>
        <taxon>Dikarya</taxon>
        <taxon>Ascomycota</taxon>
        <taxon>Pezizomycotina</taxon>
        <taxon>Eurotiomycetes</taxon>
        <taxon>Eurotiomycetidae</taxon>
        <taxon>Eurotiales</taxon>
        <taxon>Trichocomaceae</taxon>
        <taxon>Talaromyces</taxon>
        <taxon>Talaromyces sect. Bacilispori</taxon>
    </lineage>
</organism>
<comment type="caution">
    <text evidence="2">The sequence shown here is derived from an EMBL/GenBank/DDBJ whole genome shotgun (WGS) entry which is preliminary data.</text>
</comment>
<dbReference type="GeneID" id="70240158"/>
<feature type="compositionally biased region" description="Polar residues" evidence="1">
    <location>
        <begin position="284"/>
        <end position="299"/>
    </location>
</feature>
<dbReference type="Proteomes" id="UP001201262">
    <property type="component" value="Unassembled WGS sequence"/>
</dbReference>
<evidence type="ECO:0000256" key="1">
    <source>
        <dbReference type="SAM" id="MobiDB-lite"/>
    </source>
</evidence>
<feature type="compositionally biased region" description="Polar residues" evidence="1">
    <location>
        <begin position="167"/>
        <end position="230"/>
    </location>
</feature>
<gene>
    <name evidence="2" type="ORF">BGW36DRAFT_202172</name>
</gene>
<proteinExistence type="predicted"/>
<feature type="region of interest" description="Disordered" evidence="1">
    <location>
        <begin position="1"/>
        <end position="51"/>
    </location>
</feature>
<protein>
    <submittedName>
        <fullName evidence="2">Uncharacterized protein</fullName>
    </submittedName>
</protein>
<accession>A0AAD4KT89</accession>
<reference evidence="2" key="1">
    <citation type="submission" date="2021-12" db="EMBL/GenBank/DDBJ databases">
        <title>Convergent genome expansion in fungi linked to evolution of root-endophyte symbiosis.</title>
        <authorList>
            <consortium name="DOE Joint Genome Institute"/>
            <person name="Ke Y.-H."/>
            <person name="Bonito G."/>
            <person name="Liao H.-L."/>
            <person name="Looney B."/>
            <person name="Rojas-Flechas A."/>
            <person name="Nash J."/>
            <person name="Hameed K."/>
            <person name="Schadt C."/>
            <person name="Martin F."/>
            <person name="Crous P.W."/>
            <person name="Miettinen O."/>
            <person name="Magnuson J.K."/>
            <person name="Labbe J."/>
            <person name="Jacobson D."/>
            <person name="Doktycz M.J."/>
            <person name="Veneault-Fourrey C."/>
            <person name="Kuo A."/>
            <person name="Mondo S."/>
            <person name="Calhoun S."/>
            <person name="Riley R."/>
            <person name="Ohm R."/>
            <person name="LaButti K."/>
            <person name="Andreopoulos B."/>
            <person name="Pangilinan J."/>
            <person name="Nolan M."/>
            <person name="Tritt A."/>
            <person name="Clum A."/>
            <person name="Lipzen A."/>
            <person name="Daum C."/>
            <person name="Barry K."/>
            <person name="Grigoriev I.V."/>
            <person name="Vilgalys R."/>
        </authorList>
    </citation>
    <scope>NUCLEOTIDE SEQUENCE</scope>
    <source>
        <strain evidence="2">PMI_201</strain>
    </source>
</reference>
<feature type="compositionally biased region" description="Basic and acidic residues" evidence="1">
    <location>
        <begin position="263"/>
        <end position="272"/>
    </location>
</feature>
<feature type="compositionally biased region" description="Basic and acidic residues" evidence="1">
    <location>
        <begin position="14"/>
        <end position="29"/>
    </location>
</feature>
<dbReference type="EMBL" id="JAJTJA010000008">
    <property type="protein sequence ID" value="KAH8695435.1"/>
    <property type="molecule type" value="Genomic_DNA"/>
</dbReference>